<comment type="function">
    <text evidence="6">Also exhibits azoreductase activity. Catalyzes the reductive cleavage of the azo bond in aromatic azo compounds to the corresponding amines.</text>
</comment>
<keyword evidence="2 6" id="KW-0288">FMN</keyword>
<proteinExistence type="inferred from homology"/>
<dbReference type="PANTHER" id="PTHR43741">
    <property type="entry name" value="FMN-DEPENDENT NADH-AZOREDUCTASE 1"/>
    <property type="match status" value="1"/>
</dbReference>
<dbReference type="EC" id="1.7.1.17" evidence="6"/>
<comment type="cofactor">
    <cofactor evidence="6">
        <name>FMN</name>
        <dbReference type="ChEBI" id="CHEBI:58210"/>
    </cofactor>
    <text evidence="6">Binds 1 FMN per subunit.</text>
</comment>
<accession>A0A4Q7DGG0</accession>
<dbReference type="PANTHER" id="PTHR43741:SF4">
    <property type="entry name" value="FMN-DEPENDENT NADH:QUINONE OXIDOREDUCTASE"/>
    <property type="match status" value="1"/>
</dbReference>
<evidence type="ECO:0000256" key="2">
    <source>
        <dbReference type="ARBA" id="ARBA00022643"/>
    </source>
</evidence>
<keyword evidence="9" id="KW-1185">Reference proteome</keyword>
<organism evidence="8 9">
    <name type="scientific">Candidatus Finniella inopinata</name>
    <dbReference type="NCBI Taxonomy" id="1696036"/>
    <lineage>
        <taxon>Bacteria</taxon>
        <taxon>Pseudomonadati</taxon>
        <taxon>Pseudomonadota</taxon>
        <taxon>Alphaproteobacteria</taxon>
        <taxon>Holosporales</taxon>
        <taxon>Candidatus Paracaedibacteraceae</taxon>
        <taxon>Candidatus Finniella</taxon>
    </lineage>
</organism>
<dbReference type="InterPro" id="IPR003680">
    <property type="entry name" value="Flavodoxin_fold"/>
</dbReference>
<comment type="function">
    <text evidence="6">Quinone reductase that provides resistance to thiol-specific stress caused by electrophilic quinones.</text>
</comment>
<feature type="domain" description="Flavodoxin-like fold" evidence="7">
    <location>
        <begin position="3"/>
        <end position="198"/>
    </location>
</feature>
<feature type="binding site" evidence="6">
    <location>
        <position position="10"/>
    </location>
    <ligand>
        <name>FMN</name>
        <dbReference type="ChEBI" id="CHEBI:58210"/>
    </ligand>
</feature>
<evidence type="ECO:0000256" key="3">
    <source>
        <dbReference type="ARBA" id="ARBA00023002"/>
    </source>
</evidence>
<dbReference type="Proteomes" id="UP000293550">
    <property type="component" value="Unassembled WGS sequence"/>
</dbReference>
<keyword evidence="4 6" id="KW-0520">NAD</keyword>
<comment type="caution">
    <text evidence="8">The sequence shown here is derived from an EMBL/GenBank/DDBJ whole genome shotgun (WGS) entry which is preliminary data.</text>
</comment>
<evidence type="ECO:0000259" key="7">
    <source>
        <dbReference type="Pfam" id="PF02525"/>
    </source>
</evidence>
<dbReference type="InterPro" id="IPR029039">
    <property type="entry name" value="Flavoprotein-like_sf"/>
</dbReference>
<evidence type="ECO:0000256" key="5">
    <source>
        <dbReference type="ARBA" id="ARBA00048542"/>
    </source>
</evidence>
<keyword evidence="3 6" id="KW-0560">Oxidoreductase</keyword>
<evidence type="ECO:0000313" key="9">
    <source>
        <dbReference type="Proteomes" id="UP000293550"/>
    </source>
</evidence>
<dbReference type="GO" id="GO:0010181">
    <property type="term" value="F:FMN binding"/>
    <property type="evidence" value="ECO:0007669"/>
    <property type="project" value="UniProtKB-UniRule"/>
</dbReference>
<dbReference type="EC" id="1.6.5.-" evidence="6"/>
<comment type="caution">
    <text evidence="6">Lacks conserved residue(s) required for the propagation of feature annotation.</text>
</comment>
<comment type="subunit">
    <text evidence="6">Homodimer.</text>
</comment>
<dbReference type="GO" id="GO:0016652">
    <property type="term" value="F:oxidoreductase activity, acting on NAD(P)H as acceptor"/>
    <property type="evidence" value="ECO:0007669"/>
    <property type="project" value="UniProtKB-UniRule"/>
</dbReference>
<comment type="catalytic activity">
    <reaction evidence="6">
        <text>2 a quinone + NADH + H(+) = 2 a 1,4-benzosemiquinone + NAD(+)</text>
        <dbReference type="Rhea" id="RHEA:65952"/>
        <dbReference type="ChEBI" id="CHEBI:15378"/>
        <dbReference type="ChEBI" id="CHEBI:57540"/>
        <dbReference type="ChEBI" id="CHEBI:57945"/>
        <dbReference type="ChEBI" id="CHEBI:132124"/>
        <dbReference type="ChEBI" id="CHEBI:134225"/>
    </reaction>
</comment>
<dbReference type="AlphaFoldDB" id="A0A4Q7DGG0"/>
<dbReference type="SUPFAM" id="SSF52218">
    <property type="entry name" value="Flavoproteins"/>
    <property type="match status" value="1"/>
</dbReference>
<dbReference type="OrthoDB" id="9787136at2"/>
<protein>
    <recommendedName>
        <fullName evidence="6">FMN dependent NADH:quinone oxidoreductase</fullName>
        <ecNumber evidence="6">1.6.5.-</ecNumber>
    </recommendedName>
    <alternativeName>
        <fullName evidence="6">Azo-dye reductase</fullName>
    </alternativeName>
    <alternativeName>
        <fullName evidence="6">FMN-dependent NADH-azo compound oxidoreductase</fullName>
    </alternativeName>
    <alternativeName>
        <fullName evidence="6">FMN-dependent NADH-azoreductase</fullName>
        <ecNumber evidence="6">1.7.1.17</ecNumber>
    </alternativeName>
</protein>
<dbReference type="RefSeq" id="WP_130154144.1">
    <property type="nucleotide sequence ID" value="NZ_SCFB01000006.1"/>
</dbReference>
<dbReference type="EMBL" id="SCFB01000006">
    <property type="protein sequence ID" value="RZI45893.1"/>
    <property type="molecule type" value="Genomic_DNA"/>
</dbReference>
<feature type="binding site" evidence="6">
    <location>
        <begin position="16"/>
        <end position="18"/>
    </location>
    <ligand>
        <name>FMN</name>
        <dbReference type="ChEBI" id="CHEBI:58210"/>
    </ligand>
</feature>
<sequence length="204" mass="22724">MVKLLRIDSSARTTNSHSRHLADIFQKDWLSTHPNGTVVVRNIIEQPIPHILNTTITGFYTPADQLTPDLKEAVKLSDELIAELKSADEILISAPIYNFSIPSALKAWIDHIVRMGETFSYDGKSFKGLLTGKKVYFCLAYGGEGYTGPIAAMDFLKPYLQTLFGFLGFESMEFFVVEGTSTSPEALSEKIKQTQEIMHKAMGI</sequence>
<evidence type="ECO:0000313" key="8">
    <source>
        <dbReference type="EMBL" id="RZI45893.1"/>
    </source>
</evidence>
<evidence type="ECO:0000256" key="6">
    <source>
        <dbReference type="HAMAP-Rule" id="MF_01216"/>
    </source>
</evidence>
<keyword evidence="1 6" id="KW-0285">Flavoprotein</keyword>
<reference evidence="8 9" key="1">
    <citation type="submission" date="2018-10" db="EMBL/GenBank/DDBJ databases">
        <title>An updated phylogeny of the Alphaproteobacteria reveals that the parasitic Rickettsiales and Holosporales have independent origins.</title>
        <authorList>
            <person name="Munoz-Gomez S.A."/>
            <person name="Hess S."/>
            <person name="Burger G."/>
            <person name="Lang B.F."/>
            <person name="Susko E."/>
            <person name="Slamovits C.H."/>
            <person name="Roger A.J."/>
        </authorList>
    </citation>
    <scope>NUCLEOTIDE SEQUENCE [LARGE SCALE GENOMIC DNA]</scope>
    <source>
        <strain evidence="8">HOLO01</strain>
    </source>
</reference>
<dbReference type="HAMAP" id="MF_01216">
    <property type="entry name" value="Azoreductase_type1"/>
    <property type="match status" value="1"/>
</dbReference>
<comment type="similarity">
    <text evidence="6">Belongs to the azoreductase type 1 family.</text>
</comment>
<dbReference type="GO" id="GO:0016655">
    <property type="term" value="F:oxidoreductase activity, acting on NAD(P)H, quinone or similar compound as acceptor"/>
    <property type="evidence" value="ECO:0007669"/>
    <property type="project" value="InterPro"/>
</dbReference>
<gene>
    <name evidence="6" type="primary">azoR</name>
    <name evidence="8" type="ORF">EQU50_05540</name>
</gene>
<dbReference type="InterPro" id="IPR023048">
    <property type="entry name" value="NADH:quinone_OxRdtase_FMN_depd"/>
</dbReference>
<name>A0A4Q7DGG0_9PROT</name>
<dbReference type="GO" id="GO:0009055">
    <property type="term" value="F:electron transfer activity"/>
    <property type="evidence" value="ECO:0007669"/>
    <property type="project" value="UniProtKB-UniRule"/>
</dbReference>
<dbReference type="Gene3D" id="3.40.50.360">
    <property type="match status" value="1"/>
</dbReference>
<evidence type="ECO:0000256" key="4">
    <source>
        <dbReference type="ARBA" id="ARBA00023027"/>
    </source>
</evidence>
<comment type="catalytic activity">
    <reaction evidence="5">
        <text>N,N-dimethyl-1,4-phenylenediamine + anthranilate + 2 NAD(+) = 2-(4-dimethylaminophenyl)diazenylbenzoate + 2 NADH + 2 H(+)</text>
        <dbReference type="Rhea" id="RHEA:55872"/>
        <dbReference type="ChEBI" id="CHEBI:15378"/>
        <dbReference type="ChEBI" id="CHEBI:15783"/>
        <dbReference type="ChEBI" id="CHEBI:16567"/>
        <dbReference type="ChEBI" id="CHEBI:57540"/>
        <dbReference type="ChEBI" id="CHEBI:57945"/>
        <dbReference type="ChEBI" id="CHEBI:71579"/>
        <dbReference type="EC" id="1.7.1.17"/>
    </reaction>
    <physiologicalReaction direction="right-to-left" evidence="5">
        <dbReference type="Rhea" id="RHEA:55874"/>
    </physiologicalReaction>
</comment>
<evidence type="ECO:0000256" key="1">
    <source>
        <dbReference type="ARBA" id="ARBA00022630"/>
    </source>
</evidence>
<dbReference type="InterPro" id="IPR050104">
    <property type="entry name" value="FMN-dep_NADH:Q_OxRdtase_AzoR1"/>
</dbReference>
<dbReference type="Pfam" id="PF02525">
    <property type="entry name" value="Flavodoxin_2"/>
    <property type="match status" value="1"/>
</dbReference>